<proteinExistence type="predicted"/>
<keyword evidence="3" id="KW-1185">Reference proteome</keyword>
<evidence type="ECO:0000313" key="3">
    <source>
        <dbReference type="Proteomes" id="UP000475214"/>
    </source>
</evidence>
<dbReference type="InterPro" id="IPR043857">
    <property type="entry name" value="DUF5819"/>
</dbReference>
<dbReference type="AlphaFoldDB" id="A0A6L9S7H7"/>
<protein>
    <submittedName>
        <fullName evidence="2">Uncharacterized protein</fullName>
    </submittedName>
</protein>
<evidence type="ECO:0000256" key="1">
    <source>
        <dbReference type="SAM" id="SignalP"/>
    </source>
</evidence>
<feature type="chain" id="PRO_5039676433" evidence="1">
    <location>
        <begin position="26"/>
        <end position="243"/>
    </location>
</feature>
<organism evidence="2 3">
    <name type="scientific">Phytoactinopolyspora halotolerans</name>
    <dbReference type="NCBI Taxonomy" id="1981512"/>
    <lineage>
        <taxon>Bacteria</taxon>
        <taxon>Bacillati</taxon>
        <taxon>Actinomycetota</taxon>
        <taxon>Actinomycetes</taxon>
        <taxon>Jiangellales</taxon>
        <taxon>Jiangellaceae</taxon>
        <taxon>Phytoactinopolyspora</taxon>
    </lineage>
</organism>
<reference evidence="2 3" key="1">
    <citation type="submission" date="2020-02" db="EMBL/GenBank/DDBJ databases">
        <authorList>
            <person name="Li X.-J."/>
            <person name="Han X.-M."/>
        </authorList>
    </citation>
    <scope>NUCLEOTIDE SEQUENCE [LARGE SCALE GENOMIC DNA]</scope>
    <source>
        <strain evidence="2 3">CCTCC AB 2017055</strain>
    </source>
</reference>
<name>A0A6L9S7H7_9ACTN</name>
<dbReference type="RefSeq" id="WP_163737578.1">
    <property type="nucleotide sequence ID" value="NZ_JAAGOA010000007.1"/>
</dbReference>
<evidence type="ECO:0000313" key="2">
    <source>
        <dbReference type="EMBL" id="NEE00933.1"/>
    </source>
</evidence>
<accession>A0A6L9S7H7</accession>
<feature type="signal peptide" evidence="1">
    <location>
        <begin position="1"/>
        <end position="25"/>
    </location>
</feature>
<comment type="caution">
    <text evidence="2">The sequence shown here is derived from an EMBL/GenBank/DDBJ whole genome shotgun (WGS) entry which is preliminary data.</text>
</comment>
<keyword evidence="1" id="KW-0732">Signal</keyword>
<dbReference type="EMBL" id="JAAGOA010000007">
    <property type="protein sequence ID" value="NEE00933.1"/>
    <property type="molecule type" value="Genomic_DNA"/>
</dbReference>
<dbReference type="Pfam" id="PF19136">
    <property type="entry name" value="DUF5819"/>
    <property type="match status" value="1"/>
</dbReference>
<gene>
    <name evidence="2" type="ORF">G1H10_12220</name>
</gene>
<sequence length="243" mass="27823">MQQTRPAWLKALAAVLGAAVTAHLAATAIFVGPDNVAKDAWDEPLDSYMEPFFQQNWSLFAPNPIDTEHHLYVRGWYDAERPTEWVDVTELEIQDAITHNLTPSRAGKVTTKLASRIGRQRAKLTNEEQKALEAHYHDDAWDRLEARMLEGDHSPSGRISYVLRYDETITAYATQFAYAWWGEDAGLQYVQFKIVEQDAAPFARRKDDSDRPTRVREFGRRPFVEFDGQDRESFAAAIERFAS</sequence>
<dbReference type="Proteomes" id="UP000475214">
    <property type="component" value="Unassembled WGS sequence"/>
</dbReference>